<gene>
    <name evidence="2" type="ORF">BCV70DRAFT_26606</name>
</gene>
<accession>A0A317XLI5</accession>
<keyword evidence="3" id="KW-1185">Reference proteome</keyword>
<feature type="chain" id="PRO_5016244458" evidence="1">
    <location>
        <begin position="21"/>
        <end position="104"/>
    </location>
</feature>
<protein>
    <submittedName>
        <fullName evidence="2">Uncharacterized protein</fullName>
    </submittedName>
</protein>
<evidence type="ECO:0000313" key="3">
    <source>
        <dbReference type="Proteomes" id="UP000246740"/>
    </source>
</evidence>
<reference evidence="2 3" key="1">
    <citation type="journal article" date="2018" name="Mol. Biol. Evol.">
        <title>Broad Genomic Sampling Reveals a Smut Pathogenic Ancestry of the Fungal Clade Ustilaginomycotina.</title>
        <authorList>
            <person name="Kijpornyongpan T."/>
            <person name="Mondo S.J."/>
            <person name="Barry K."/>
            <person name="Sandor L."/>
            <person name="Lee J."/>
            <person name="Lipzen A."/>
            <person name="Pangilinan J."/>
            <person name="LaButti K."/>
            <person name="Hainaut M."/>
            <person name="Henrissat B."/>
            <person name="Grigoriev I.V."/>
            <person name="Spatafora J.W."/>
            <person name="Aime M.C."/>
        </authorList>
    </citation>
    <scope>NUCLEOTIDE SEQUENCE [LARGE SCALE GENOMIC DNA]</scope>
    <source>
        <strain evidence="2 3">MCA 3645</strain>
    </source>
</reference>
<dbReference type="Proteomes" id="UP000246740">
    <property type="component" value="Unassembled WGS sequence"/>
</dbReference>
<feature type="signal peptide" evidence="1">
    <location>
        <begin position="1"/>
        <end position="20"/>
    </location>
</feature>
<name>A0A317XLI5_9BASI</name>
<dbReference type="EMBL" id="KZ819197">
    <property type="protein sequence ID" value="PWY98727.1"/>
    <property type="molecule type" value="Genomic_DNA"/>
</dbReference>
<evidence type="ECO:0000313" key="2">
    <source>
        <dbReference type="EMBL" id="PWY98727.1"/>
    </source>
</evidence>
<evidence type="ECO:0000256" key="1">
    <source>
        <dbReference type="SAM" id="SignalP"/>
    </source>
</evidence>
<sequence length="104" mass="11910">MRYFVFPVLGALLVSTLVAADETVTFTLTTHWHRYCVFTVPPVDVLDFFTKDCLKTGYIQVDPKYQGFDNWVPSDWSEATINKAAQVFEDACNNRRGQLNVVQQ</sequence>
<proteinExistence type="predicted"/>
<dbReference type="InParanoid" id="A0A317XLI5"/>
<keyword evidence="1" id="KW-0732">Signal</keyword>
<dbReference type="AlphaFoldDB" id="A0A317XLI5"/>
<organism evidence="2 3">
    <name type="scientific">Testicularia cyperi</name>
    <dbReference type="NCBI Taxonomy" id="1882483"/>
    <lineage>
        <taxon>Eukaryota</taxon>
        <taxon>Fungi</taxon>
        <taxon>Dikarya</taxon>
        <taxon>Basidiomycota</taxon>
        <taxon>Ustilaginomycotina</taxon>
        <taxon>Ustilaginomycetes</taxon>
        <taxon>Ustilaginales</taxon>
        <taxon>Anthracoideaceae</taxon>
        <taxon>Testicularia</taxon>
    </lineage>
</organism>